<dbReference type="PANTHER" id="PTHR43420">
    <property type="entry name" value="ACETYLTRANSFERASE"/>
    <property type="match status" value="1"/>
</dbReference>
<keyword evidence="2 4" id="KW-0012">Acyltransferase</keyword>
<dbReference type="RefSeq" id="WP_214420818.1">
    <property type="nucleotide sequence ID" value="NZ_CP075546.1"/>
</dbReference>
<gene>
    <name evidence="4" type="ORF">KHC33_05980</name>
</gene>
<dbReference type="PANTHER" id="PTHR43420:SF12">
    <property type="entry name" value="N-ACETYLTRANSFERASE DOMAIN-CONTAINING PROTEIN"/>
    <property type="match status" value="1"/>
</dbReference>
<dbReference type="EMBL" id="CP075546">
    <property type="protein sequence ID" value="QVV90041.1"/>
    <property type="molecule type" value="Genomic_DNA"/>
</dbReference>
<evidence type="ECO:0000313" key="5">
    <source>
        <dbReference type="Proteomes" id="UP000680656"/>
    </source>
</evidence>
<dbReference type="InterPro" id="IPR014710">
    <property type="entry name" value="RmlC-like_jellyroll"/>
</dbReference>
<reference evidence="4 5" key="1">
    <citation type="submission" date="2021-05" db="EMBL/GenBank/DDBJ databases">
        <title>A novel Methanospirillum isolate from a pyrite-forming mixed culture.</title>
        <authorList>
            <person name="Bunk B."/>
            <person name="Sproer C."/>
            <person name="Spring S."/>
            <person name="Pester M."/>
        </authorList>
    </citation>
    <scope>NUCLEOTIDE SEQUENCE [LARGE SCALE GENOMIC DNA]</scope>
    <source>
        <strain evidence="4 5">J.3.6.1-F.2.7.3</strain>
    </source>
</reference>
<keyword evidence="1 4" id="KW-0808">Transferase</keyword>
<sequence length="288" mass="32628">MVRIIQFPRIVPAAGTPPKRIEEYVGRIISGTSNVSIARMISPPGWSEPYQIPEFEEYTIVLSGILQVEAEGHCIQIQAGQAVIMPSGIKVRYSTPEGAEYIAVCTPAFSPDIVNREMVINDYEIQKIAKPSILSTIIFATGPEEIDQIEDLWVELRRFIQSKNHLFVDRMNKVKFHERKQEILERNASRNLRIFFASDEISHKNIGYCLCSVASDSYGEIESIFICEEARNQGIGTKLMTQALSWMKEEGGTDIRVHVTVGNEDVIGFYKKFGLHPRQYILSCPEEK</sequence>
<dbReference type="InterPro" id="IPR050680">
    <property type="entry name" value="YpeA/RimI_acetyltransf"/>
</dbReference>
<dbReference type="InterPro" id="IPR011051">
    <property type="entry name" value="RmlC_Cupin_sf"/>
</dbReference>
<evidence type="ECO:0000256" key="2">
    <source>
        <dbReference type="ARBA" id="ARBA00023315"/>
    </source>
</evidence>
<feature type="domain" description="N-acetyltransferase" evidence="3">
    <location>
        <begin position="154"/>
        <end position="288"/>
    </location>
</feature>
<dbReference type="EC" id="2.3.1.-" evidence="4"/>
<dbReference type="Gene3D" id="2.60.120.10">
    <property type="entry name" value="Jelly Rolls"/>
    <property type="match status" value="1"/>
</dbReference>
<dbReference type="SUPFAM" id="SSF51182">
    <property type="entry name" value="RmlC-like cupins"/>
    <property type="match status" value="1"/>
</dbReference>
<dbReference type="InterPro" id="IPR000182">
    <property type="entry name" value="GNAT_dom"/>
</dbReference>
<dbReference type="CDD" id="cd04301">
    <property type="entry name" value="NAT_SF"/>
    <property type="match status" value="1"/>
</dbReference>
<dbReference type="InterPro" id="IPR010424">
    <property type="entry name" value="EutQ"/>
</dbReference>
<proteinExistence type="predicted"/>
<dbReference type="InterPro" id="IPR016181">
    <property type="entry name" value="Acyl_CoA_acyltransferase"/>
</dbReference>
<evidence type="ECO:0000313" key="4">
    <source>
        <dbReference type="EMBL" id="QVV90041.1"/>
    </source>
</evidence>
<dbReference type="PROSITE" id="PS51186">
    <property type="entry name" value="GNAT"/>
    <property type="match status" value="1"/>
</dbReference>
<dbReference type="Proteomes" id="UP000680656">
    <property type="component" value="Chromosome"/>
</dbReference>
<dbReference type="SUPFAM" id="SSF55729">
    <property type="entry name" value="Acyl-CoA N-acyltransferases (Nat)"/>
    <property type="match status" value="1"/>
</dbReference>
<dbReference type="Pfam" id="PF06249">
    <property type="entry name" value="EutQ"/>
    <property type="match status" value="1"/>
</dbReference>
<dbReference type="GeneID" id="65096714"/>
<accession>A0A8E7B2R0</accession>
<dbReference type="Gene3D" id="3.40.630.30">
    <property type="match status" value="1"/>
</dbReference>
<name>A0A8E7B2R0_9EURY</name>
<dbReference type="Pfam" id="PF00583">
    <property type="entry name" value="Acetyltransf_1"/>
    <property type="match status" value="1"/>
</dbReference>
<dbReference type="GO" id="GO:0016747">
    <property type="term" value="F:acyltransferase activity, transferring groups other than amino-acyl groups"/>
    <property type="evidence" value="ECO:0007669"/>
    <property type="project" value="InterPro"/>
</dbReference>
<dbReference type="AlphaFoldDB" id="A0A8E7B2R0"/>
<keyword evidence="5" id="KW-1185">Reference proteome</keyword>
<protein>
    <submittedName>
        <fullName evidence="4">GNAT family N-acetyltransferase</fullName>
        <ecNumber evidence="4">2.3.1.-</ecNumber>
    </submittedName>
</protein>
<dbReference type="KEGG" id="mrtj:KHC33_05980"/>
<organism evidence="4 5">
    <name type="scientific">Methanospirillum purgamenti</name>
    <dbReference type="NCBI Taxonomy" id="2834276"/>
    <lineage>
        <taxon>Archaea</taxon>
        <taxon>Methanobacteriati</taxon>
        <taxon>Methanobacteriota</taxon>
        <taxon>Stenosarchaea group</taxon>
        <taxon>Methanomicrobia</taxon>
        <taxon>Methanomicrobiales</taxon>
        <taxon>Methanospirillaceae</taxon>
        <taxon>Methanospirillum</taxon>
    </lineage>
</organism>
<evidence type="ECO:0000256" key="1">
    <source>
        <dbReference type="ARBA" id="ARBA00022679"/>
    </source>
</evidence>
<evidence type="ECO:0000259" key="3">
    <source>
        <dbReference type="PROSITE" id="PS51186"/>
    </source>
</evidence>